<dbReference type="Pfam" id="PF02321">
    <property type="entry name" value="OEP"/>
    <property type="match status" value="2"/>
</dbReference>
<proteinExistence type="inferred from homology"/>
<dbReference type="Proteomes" id="UP001596303">
    <property type="component" value="Unassembled WGS sequence"/>
</dbReference>
<gene>
    <name evidence="3" type="ORF">ACFQDM_09300</name>
</gene>
<evidence type="ECO:0000313" key="3">
    <source>
        <dbReference type="EMBL" id="MFC6198274.1"/>
    </source>
</evidence>
<comment type="similarity">
    <text evidence="1">Belongs to the outer membrane factor (OMF) (TC 1.B.17) family.</text>
</comment>
<accession>A0ABW1SAP4</accession>
<dbReference type="InterPro" id="IPR003423">
    <property type="entry name" value="OMP_efflux"/>
</dbReference>
<organism evidence="3 4">
    <name type="scientific">Ponticaulis profundi</name>
    <dbReference type="NCBI Taxonomy" id="2665222"/>
    <lineage>
        <taxon>Bacteria</taxon>
        <taxon>Pseudomonadati</taxon>
        <taxon>Pseudomonadota</taxon>
        <taxon>Alphaproteobacteria</taxon>
        <taxon>Hyphomonadales</taxon>
        <taxon>Hyphomonadaceae</taxon>
        <taxon>Ponticaulis</taxon>
    </lineage>
</organism>
<dbReference type="PANTHER" id="PTHR30203:SF24">
    <property type="entry name" value="BLR4935 PROTEIN"/>
    <property type="match status" value="1"/>
</dbReference>
<evidence type="ECO:0000313" key="4">
    <source>
        <dbReference type="Proteomes" id="UP001596303"/>
    </source>
</evidence>
<evidence type="ECO:0000256" key="2">
    <source>
        <dbReference type="SAM" id="SignalP"/>
    </source>
</evidence>
<dbReference type="RefSeq" id="WP_377378366.1">
    <property type="nucleotide sequence ID" value="NZ_JBHSSW010000009.1"/>
</dbReference>
<keyword evidence="4" id="KW-1185">Reference proteome</keyword>
<dbReference type="SUPFAM" id="SSF56954">
    <property type="entry name" value="Outer membrane efflux proteins (OEP)"/>
    <property type="match status" value="1"/>
</dbReference>
<feature type="signal peptide" evidence="2">
    <location>
        <begin position="1"/>
        <end position="23"/>
    </location>
</feature>
<protein>
    <submittedName>
        <fullName evidence="3">TolC family protein</fullName>
    </submittedName>
</protein>
<comment type="caution">
    <text evidence="3">The sequence shown here is derived from an EMBL/GenBank/DDBJ whole genome shotgun (WGS) entry which is preliminary data.</text>
</comment>
<dbReference type="InterPro" id="IPR010131">
    <property type="entry name" value="MdtP/NodT-like"/>
</dbReference>
<dbReference type="PANTHER" id="PTHR30203">
    <property type="entry name" value="OUTER MEMBRANE CATION EFFLUX PROTEIN"/>
    <property type="match status" value="1"/>
</dbReference>
<evidence type="ECO:0000256" key="1">
    <source>
        <dbReference type="ARBA" id="ARBA00007613"/>
    </source>
</evidence>
<name>A0ABW1SAP4_9PROT</name>
<sequence>MKSLYRGALASLALPILAGAAQAEPCLQVPSTTVSTVERGPLTLEGAVSRAGNASPEVLLAALEARAASADADQAGRRLNPAISLETENFAGSGGFQGFDSYETTLAFEQTFRLGGKRRLSERAARADAVRARAECGVQRLEAEALAGELFLQLQAAIDLADVADSSAALSGEFVDIVARRVEAGAGAPPELARARAEAAALKAVADKARGEVEAVALALASIWGSSSVDFELPARPTDDPGSALPPERANMSGHPRLDAARANAAARLAATERARAGAWPDVTVTAGVRRFEDTGDSAFLAGISLPLPVFDQNRDATRAAGIRADGAELNARAVEARLRAEQASLVARIRAAQQSFQRLRDEALPLAEEAYASAAEGYRVGKFDLTTTLDARRSLIETRADVIASQLVLETETLRLRALIGAAPFNGDTQ</sequence>
<dbReference type="Gene3D" id="1.20.1600.10">
    <property type="entry name" value="Outer membrane efflux proteins (OEP)"/>
    <property type="match status" value="1"/>
</dbReference>
<reference evidence="4" key="1">
    <citation type="journal article" date="2019" name="Int. J. Syst. Evol. Microbiol.">
        <title>The Global Catalogue of Microorganisms (GCM) 10K type strain sequencing project: providing services to taxonomists for standard genome sequencing and annotation.</title>
        <authorList>
            <consortium name="The Broad Institute Genomics Platform"/>
            <consortium name="The Broad Institute Genome Sequencing Center for Infectious Disease"/>
            <person name="Wu L."/>
            <person name="Ma J."/>
        </authorList>
    </citation>
    <scope>NUCLEOTIDE SEQUENCE [LARGE SCALE GENOMIC DNA]</scope>
    <source>
        <strain evidence="4">CGMCC-1.15741</strain>
    </source>
</reference>
<keyword evidence="2" id="KW-0732">Signal</keyword>
<feature type="chain" id="PRO_5045260396" evidence="2">
    <location>
        <begin position="24"/>
        <end position="431"/>
    </location>
</feature>
<dbReference type="EMBL" id="JBHSSW010000009">
    <property type="protein sequence ID" value="MFC6198274.1"/>
    <property type="molecule type" value="Genomic_DNA"/>
</dbReference>